<evidence type="ECO:0000256" key="2">
    <source>
        <dbReference type="ARBA" id="ARBA00023242"/>
    </source>
</evidence>
<name>A0AAQ3N0M6_VIGMU</name>
<dbReference type="Pfam" id="PF04825">
    <property type="entry name" value="Rad21_Rec8_N"/>
    <property type="match status" value="1"/>
</dbReference>
<keyword evidence="2" id="KW-0539">Nucleus</keyword>
<evidence type="ECO:0000313" key="5">
    <source>
        <dbReference type="Proteomes" id="UP001374535"/>
    </source>
</evidence>
<organism evidence="4 5">
    <name type="scientific">Vigna mungo</name>
    <name type="common">Black gram</name>
    <name type="synonym">Phaseolus mungo</name>
    <dbReference type="NCBI Taxonomy" id="3915"/>
    <lineage>
        <taxon>Eukaryota</taxon>
        <taxon>Viridiplantae</taxon>
        <taxon>Streptophyta</taxon>
        <taxon>Embryophyta</taxon>
        <taxon>Tracheophyta</taxon>
        <taxon>Spermatophyta</taxon>
        <taxon>Magnoliopsida</taxon>
        <taxon>eudicotyledons</taxon>
        <taxon>Gunneridae</taxon>
        <taxon>Pentapetalae</taxon>
        <taxon>rosids</taxon>
        <taxon>fabids</taxon>
        <taxon>Fabales</taxon>
        <taxon>Fabaceae</taxon>
        <taxon>Papilionoideae</taxon>
        <taxon>50 kb inversion clade</taxon>
        <taxon>NPAAA clade</taxon>
        <taxon>indigoferoid/millettioid clade</taxon>
        <taxon>Phaseoleae</taxon>
        <taxon>Vigna</taxon>
    </lineage>
</organism>
<dbReference type="EMBL" id="CP144693">
    <property type="protein sequence ID" value="WVZ00275.1"/>
    <property type="molecule type" value="Genomic_DNA"/>
</dbReference>
<evidence type="ECO:0000256" key="1">
    <source>
        <dbReference type="ARBA" id="ARBA00004123"/>
    </source>
</evidence>
<proteinExistence type="predicted"/>
<dbReference type="InterPro" id="IPR039781">
    <property type="entry name" value="Rad21/Rec8-like"/>
</dbReference>
<dbReference type="GO" id="GO:0008278">
    <property type="term" value="C:cohesin complex"/>
    <property type="evidence" value="ECO:0007669"/>
    <property type="project" value="InterPro"/>
</dbReference>
<reference evidence="4 5" key="1">
    <citation type="journal article" date="2023" name="Life. Sci Alliance">
        <title>Evolutionary insights into 3D genome organization and epigenetic landscape of Vigna mungo.</title>
        <authorList>
            <person name="Junaid A."/>
            <person name="Singh B."/>
            <person name="Bhatia S."/>
        </authorList>
    </citation>
    <scope>NUCLEOTIDE SEQUENCE [LARGE SCALE GENOMIC DNA]</scope>
    <source>
        <strain evidence="4">Urdbean</strain>
    </source>
</reference>
<dbReference type="GO" id="GO:0007062">
    <property type="term" value="P:sister chromatid cohesion"/>
    <property type="evidence" value="ECO:0007669"/>
    <property type="project" value="InterPro"/>
</dbReference>
<protein>
    <recommendedName>
        <fullName evidence="3">Rad21/Rec8-like protein N-terminal domain-containing protein</fullName>
    </recommendedName>
</protein>
<dbReference type="PANTHER" id="PTHR12585">
    <property type="entry name" value="SCC1 / RAD21 FAMILY MEMBER"/>
    <property type="match status" value="1"/>
</dbReference>
<dbReference type="Proteomes" id="UP001374535">
    <property type="component" value="Chromosome 8"/>
</dbReference>
<accession>A0AAQ3N0M6</accession>
<dbReference type="AlphaFoldDB" id="A0AAQ3N0M6"/>
<gene>
    <name evidence="4" type="ORF">V8G54_026344</name>
</gene>
<dbReference type="GO" id="GO:1990414">
    <property type="term" value="P:replication-born double-strand break repair via sister chromatid exchange"/>
    <property type="evidence" value="ECO:0007669"/>
    <property type="project" value="TreeGrafter"/>
</dbReference>
<dbReference type="GO" id="GO:0005634">
    <property type="term" value="C:nucleus"/>
    <property type="evidence" value="ECO:0007669"/>
    <property type="project" value="UniProtKB-SubCell"/>
</dbReference>
<dbReference type="GO" id="GO:0003682">
    <property type="term" value="F:chromatin binding"/>
    <property type="evidence" value="ECO:0007669"/>
    <property type="project" value="TreeGrafter"/>
</dbReference>
<sequence length="193" mass="22082">MRPFQQNWKLRIARILWQDPRHYTVPNVVSRHFSFAFNHFTNPTKPNIPSSIFPNPSPIKHLKNVTMFYSQTFLARKGPLSTVWIAAHLQHRLKKSHYTTTDIPSTVLRIMDPGVPIALRMSGHLLLGVVRIYSKKVEYLHQDCKDALTGLHKAFSSLQFAQTEEVGPAPFQSGLDIHCSPVSIIIERRGCCR</sequence>
<evidence type="ECO:0000313" key="4">
    <source>
        <dbReference type="EMBL" id="WVZ00275.1"/>
    </source>
</evidence>
<evidence type="ECO:0000259" key="3">
    <source>
        <dbReference type="Pfam" id="PF04825"/>
    </source>
</evidence>
<dbReference type="PANTHER" id="PTHR12585:SF55">
    <property type="entry name" value="SISTER CHROMATID COHESION 1 PROTEIN 3"/>
    <property type="match status" value="1"/>
</dbReference>
<dbReference type="InterPro" id="IPR006910">
    <property type="entry name" value="Rad21_Rec8_N"/>
</dbReference>
<feature type="domain" description="Rad21/Rec8-like protein N-terminal" evidence="3">
    <location>
        <begin position="67"/>
        <end position="159"/>
    </location>
</feature>
<keyword evidence="5" id="KW-1185">Reference proteome</keyword>
<comment type="subcellular location">
    <subcellularLocation>
        <location evidence="1">Nucleus</location>
    </subcellularLocation>
</comment>